<organism evidence="1">
    <name type="scientific">uncultured Caudovirales phage</name>
    <dbReference type="NCBI Taxonomy" id="2100421"/>
    <lineage>
        <taxon>Viruses</taxon>
        <taxon>Duplodnaviria</taxon>
        <taxon>Heunggongvirae</taxon>
        <taxon>Uroviricota</taxon>
        <taxon>Caudoviricetes</taxon>
        <taxon>Peduoviridae</taxon>
        <taxon>Maltschvirus</taxon>
        <taxon>Maltschvirus maltsch</taxon>
    </lineage>
</organism>
<protein>
    <submittedName>
        <fullName evidence="1">Uncharacterized protein</fullName>
    </submittedName>
</protein>
<reference evidence="1" key="1">
    <citation type="submission" date="2020-04" db="EMBL/GenBank/DDBJ databases">
        <authorList>
            <person name="Chiriac C."/>
            <person name="Salcher M."/>
            <person name="Ghai R."/>
            <person name="Kavagutti S V."/>
        </authorList>
    </citation>
    <scope>NUCLEOTIDE SEQUENCE</scope>
</reference>
<evidence type="ECO:0000313" key="1">
    <source>
        <dbReference type="EMBL" id="CAB4159456.1"/>
    </source>
</evidence>
<accession>A0A6J5NNZ2</accession>
<name>A0A6J5NNZ2_9CAUD</name>
<sequence length="78" mass="9188">MKTLHVMKTAIDVLVEDLPIRVKNAHREDIDRARKLFEDQVKAAWNDAYEKGTRDRLEKIANPVGDENTYWNETFKTE</sequence>
<dbReference type="EMBL" id="LR796670">
    <property type="protein sequence ID" value="CAB4159456.1"/>
    <property type="molecule type" value="Genomic_DNA"/>
</dbReference>
<proteinExistence type="predicted"/>
<gene>
    <name evidence="1" type="ORF">UFOVP699_192</name>
</gene>